<organism evidence="9 10">
    <name type="scientific">Mortierella polycephala</name>
    <dbReference type="NCBI Taxonomy" id="41804"/>
    <lineage>
        <taxon>Eukaryota</taxon>
        <taxon>Fungi</taxon>
        <taxon>Fungi incertae sedis</taxon>
        <taxon>Mucoromycota</taxon>
        <taxon>Mortierellomycotina</taxon>
        <taxon>Mortierellomycetes</taxon>
        <taxon>Mortierellales</taxon>
        <taxon>Mortierellaceae</taxon>
        <taxon>Mortierella</taxon>
    </lineage>
</organism>
<dbReference type="Pfam" id="PF13911">
    <property type="entry name" value="AhpC-TSA_2"/>
    <property type="match status" value="1"/>
</dbReference>
<evidence type="ECO:0000313" key="9">
    <source>
        <dbReference type="EMBL" id="KAG0253530.1"/>
    </source>
</evidence>
<evidence type="ECO:0000256" key="7">
    <source>
        <dbReference type="ARBA" id="ARBA00032129"/>
    </source>
</evidence>
<protein>
    <recommendedName>
        <fullName evidence="5">Peroxiredoxin-like 2A</fullName>
    </recommendedName>
    <alternativeName>
        <fullName evidence="7">Peroxiredoxin-like 2 activated in M-CSF stimulated monocytes</fullName>
    </alternativeName>
    <alternativeName>
        <fullName evidence="6">Redox-regulatory protein FAM213A</fullName>
    </alternativeName>
</protein>
<dbReference type="InterPro" id="IPR032801">
    <property type="entry name" value="PXL2A/B/C"/>
</dbReference>
<keyword evidence="2" id="KW-0963">Cytoplasm</keyword>
<evidence type="ECO:0000256" key="6">
    <source>
        <dbReference type="ARBA" id="ARBA00032058"/>
    </source>
</evidence>
<proteinExistence type="inferred from homology"/>
<gene>
    <name evidence="9" type="ORF">BG011_006321</name>
</gene>
<comment type="caution">
    <text evidence="9">The sequence shown here is derived from an EMBL/GenBank/DDBJ whole genome shotgun (WGS) entry which is preliminary data.</text>
</comment>
<name>A0A9P6TZ71_9FUNG</name>
<evidence type="ECO:0000313" key="10">
    <source>
        <dbReference type="Proteomes" id="UP000726737"/>
    </source>
</evidence>
<dbReference type="Proteomes" id="UP000726737">
    <property type="component" value="Unassembled WGS sequence"/>
</dbReference>
<dbReference type="CDD" id="cd02970">
    <property type="entry name" value="PRX_like2"/>
    <property type="match status" value="1"/>
</dbReference>
<keyword evidence="10" id="KW-1185">Reference proteome</keyword>
<comment type="similarity">
    <text evidence="4">Belongs to the peroxiredoxin-like PRXL2 family. PRXL2A subfamily.</text>
</comment>
<evidence type="ECO:0000256" key="2">
    <source>
        <dbReference type="ARBA" id="ARBA00022490"/>
    </source>
</evidence>
<evidence type="ECO:0000256" key="8">
    <source>
        <dbReference type="SAM" id="MobiDB-lite"/>
    </source>
</evidence>
<accession>A0A9P6TZ71</accession>
<dbReference type="AlphaFoldDB" id="A0A9P6TZ71"/>
<dbReference type="EMBL" id="JAAAJA010000454">
    <property type="protein sequence ID" value="KAG0253530.1"/>
    <property type="molecule type" value="Genomic_DNA"/>
</dbReference>
<keyword evidence="3" id="KW-0676">Redox-active center</keyword>
<reference evidence="9" key="1">
    <citation type="journal article" date="2020" name="Fungal Divers.">
        <title>Resolving the Mortierellaceae phylogeny through synthesis of multi-gene phylogenetics and phylogenomics.</title>
        <authorList>
            <person name="Vandepol N."/>
            <person name="Liber J."/>
            <person name="Desiro A."/>
            <person name="Na H."/>
            <person name="Kennedy M."/>
            <person name="Barry K."/>
            <person name="Grigoriev I.V."/>
            <person name="Miller A.N."/>
            <person name="O'Donnell K."/>
            <person name="Stajich J.E."/>
            <person name="Bonito G."/>
        </authorList>
    </citation>
    <scope>NUCLEOTIDE SEQUENCE</scope>
    <source>
        <strain evidence="9">KOD948</strain>
    </source>
</reference>
<sequence>MTAQQNIKTRYDDIKNIILTDFLGVETERTLPAREIWKDQPTVVIVIRRPGCQFCREEARIFDSNRELIEQRMSLKMVCIVHEKEGSDIFQKDFWHGKVYHDQDKGFYKALGGGQLRTGGWGQLIRPSFWVNFARNKKSGVKGNFEGDGSILGGLLVLRAGEGGIAYEHIENVWGDIARADKVLKACSSVTGVSLSEDAIAQAQQDHQQLHQKMQDSSHAKGQADASGSACGPASPPATTSA</sequence>
<evidence type="ECO:0000256" key="4">
    <source>
        <dbReference type="ARBA" id="ARBA00023787"/>
    </source>
</evidence>
<comment type="subcellular location">
    <subcellularLocation>
        <location evidence="1">Cytoplasm</location>
    </subcellularLocation>
</comment>
<dbReference type="GO" id="GO:0005737">
    <property type="term" value="C:cytoplasm"/>
    <property type="evidence" value="ECO:0007669"/>
    <property type="project" value="UniProtKB-SubCell"/>
</dbReference>
<evidence type="ECO:0000256" key="1">
    <source>
        <dbReference type="ARBA" id="ARBA00004496"/>
    </source>
</evidence>
<evidence type="ECO:0000256" key="5">
    <source>
        <dbReference type="ARBA" id="ARBA00023849"/>
    </source>
</evidence>
<dbReference type="PANTHER" id="PTHR28630">
    <property type="match status" value="1"/>
</dbReference>
<dbReference type="PANTHER" id="PTHR28630:SF31">
    <property type="entry name" value="PEROXIREDOXIN-LIKE 2A"/>
    <property type="match status" value="1"/>
</dbReference>
<evidence type="ECO:0000256" key="3">
    <source>
        <dbReference type="ARBA" id="ARBA00023284"/>
    </source>
</evidence>
<feature type="region of interest" description="Disordered" evidence="8">
    <location>
        <begin position="205"/>
        <end position="242"/>
    </location>
</feature>
<dbReference type="OrthoDB" id="40334at2759"/>